<keyword evidence="3" id="KW-0804">Transcription</keyword>
<dbReference type="InterPro" id="IPR036638">
    <property type="entry name" value="HLH_DNA-bd_sf"/>
</dbReference>
<dbReference type="InterPro" id="IPR015660">
    <property type="entry name" value="MASH1/Ascl1a-like"/>
</dbReference>
<comment type="subcellular location">
    <subcellularLocation>
        <location evidence="1">Nucleus</location>
    </subcellularLocation>
</comment>
<sequence>MSNPPPPFGNPVYSHDDLSFPDYSVQNPLYIDEDNQISRDYLPSSLAGISEYEDLSMLFVDDEEEEEEEEEDDPLIRQLYSTQETNITKWVEEAAAVRHGHDHAVRMNDDQDKVVAEIGEGSSTTKKMDHNAKERVRRMKLNATFQALRTLLPDSRRPKKRWSGPYVIDRALEYIPQLQSQIEKLTLEKDNMVSVIEKKQLPLVTTSTDDAHHVLQNQLDNCATLTVSINEVKEGEVIIQICEHKDKAGVLTTLFDKFEGEGIQVVGASSLCASQDRTCFHVHIMVCIFSFQHYILCWQHHFVSSFQLGASMTTN</sequence>
<dbReference type="SUPFAM" id="SSF47459">
    <property type="entry name" value="HLH, helix-loop-helix DNA-binding domain"/>
    <property type="match status" value="1"/>
</dbReference>
<dbReference type="Gene3D" id="4.10.280.10">
    <property type="entry name" value="Helix-loop-helix DNA-binding domain"/>
    <property type="match status" value="1"/>
</dbReference>
<evidence type="ECO:0000256" key="3">
    <source>
        <dbReference type="ARBA" id="ARBA00023163"/>
    </source>
</evidence>
<dbReference type="PANTHER" id="PTHR13935:SF104">
    <property type="entry name" value="TRANSCRIPTION FACTOR BHLH160"/>
    <property type="match status" value="1"/>
</dbReference>
<dbReference type="InterPro" id="IPR011598">
    <property type="entry name" value="bHLH_dom"/>
</dbReference>
<protein>
    <recommendedName>
        <fullName evidence="5">BHLH domain-containing protein</fullName>
    </recommendedName>
</protein>
<dbReference type="PANTHER" id="PTHR13935">
    <property type="entry name" value="ACHAETE-SCUTE TRANSCRIPTION FACTOR-RELATED"/>
    <property type="match status" value="1"/>
</dbReference>
<dbReference type="SMART" id="SM00353">
    <property type="entry name" value="HLH"/>
    <property type="match status" value="1"/>
</dbReference>
<keyword evidence="4" id="KW-0539">Nucleus</keyword>
<keyword evidence="2" id="KW-0805">Transcription regulation</keyword>
<accession>A0AAW1I881</accession>
<feature type="domain" description="BHLH" evidence="5">
    <location>
        <begin position="125"/>
        <end position="178"/>
    </location>
</feature>
<gene>
    <name evidence="6" type="ORF">RND81_10G250600</name>
</gene>
<evidence type="ECO:0000313" key="6">
    <source>
        <dbReference type="EMBL" id="KAK9685032.1"/>
    </source>
</evidence>
<dbReference type="Pfam" id="PF00010">
    <property type="entry name" value="HLH"/>
    <property type="match status" value="1"/>
</dbReference>
<dbReference type="EMBL" id="JBDFQZ010000010">
    <property type="protein sequence ID" value="KAK9685032.1"/>
    <property type="molecule type" value="Genomic_DNA"/>
</dbReference>
<evidence type="ECO:0000313" key="7">
    <source>
        <dbReference type="Proteomes" id="UP001443914"/>
    </source>
</evidence>
<dbReference type="GO" id="GO:0000977">
    <property type="term" value="F:RNA polymerase II transcription regulatory region sequence-specific DNA binding"/>
    <property type="evidence" value="ECO:0007669"/>
    <property type="project" value="TreeGrafter"/>
</dbReference>
<evidence type="ECO:0000256" key="4">
    <source>
        <dbReference type="ARBA" id="ARBA00023242"/>
    </source>
</evidence>
<dbReference type="Proteomes" id="UP001443914">
    <property type="component" value="Unassembled WGS sequence"/>
</dbReference>
<evidence type="ECO:0000259" key="5">
    <source>
        <dbReference type="PROSITE" id="PS50888"/>
    </source>
</evidence>
<proteinExistence type="predicted"/>
<keyword evidence="7" id="KW-1185">Reference proteome</keyword>
<organism evidence="6 7">
    <name type="scientific">Saponaria officinalis</name>
    <name type="common">Common soapwort</name>
    <name type="synonym">Lychnis saponaria</name>
    <dbReference type="NCBI Taxonomy" id="3572"/>
    <lineage>
        <taxon>Eukaryota</taxon>
        <taxon>Viridiplantae</taxon>
        <taxon>Streptophyta</taxon>
        <taxon>Embryophyta</taxon>
        <taxon>Tracheophyta</taxon>
        <taxon>Spermatophyta</taxon>
        <taxon>Magnoliopsida</taxon>
        <taxon>eudicotyledons</taxon>
        <taxon>Gunneridae</taxon>
        <taxon>Pentapetalae</taxon>
        <taxon>Caryophyllales</taxon>
        <taxon>Caryophyllaceae</taxon>
        <taxon>Caryophylleae</taxon>
        <taxon>Saponaria</taxon>
    </lineage>
</organism>
<dbReference type="GO" id="GO:0046983">
    <property type="term" value="F:protein dimerization activity"/>
    <property type="evidence" value="ECO:0007669"/>
    <property type="project" value="InterPro"/>
</dbReference>
<comment type="caution">
    <text evidence="6">The sequence shown here is derived from an EMBL/GenBank/DDBJ whole genome shotgun (WGS) entry which is preliminary data.</text>
</comment>
<name>A0AAW1I881_SAPOF</name>
<dbReference type="AlphaFoldDB" id="A0AAW1I881"/>
<dbReference type="GO" id="GO:0000981">
    <property type="term" value="F:DNA-binding transcription factor activity, RNA polymerase II-specific"/>
    <property type="evidence" value="ECO:0007669"/>
    <property type="project" value="TreeGrafter"/>
</dbReference>
<evidence type="ECO:0000256" key="1">
    <source>
        <dbReference type="ARBA" id="ARBA00004123"/>
    </source>
</evidence>
<dbReference type="GO" id="GO:0090575">
    <property type="term" value="C:RNA polymerase II transcription regulator complex"/>
    <property type="evidence" value="ECO:0007669"/>
    <property type="project" value="TreeGrafter"/>
</dbReference>
<evidence type="ECO:0000256" key="2">
    <source>
        <dbReference type="ARBA" id="ARBA00023015"/>
    </source>
</evidence>
<reference evidence="6" key="1">
    <citation type="submission" date="2024-03" db="EMBL/GenBank/DDBJ databases">
        <title>WGS assembly of Saponaria officinalis var. Norfolk2.</title>
        <authorList>
            <person name="Jenkins J."/>
            <person name="Shu S."/>
            <person name="Grimwood J."/>
            <person name="Barry K."/>
            <person name="Goodstein D."/>
            <person name="Schmutz J."/>
            <person name="Leebens-Mack J."/>
            <person name="Osbourn A."/>
        </authorList>
    </citation>
    <scope>NUCLEOTIDE SEQUENCE [LARGE SCALE GENOMIC DNA]</scope>
    <source>
        <strain evidence="6">JIC</strain>
    </source>
</reference>
<dbReference type="PROSITE" id="PS50888">
    <property type="entry name" value="BHLH"/>
    <property type="match status" value="1"/>
</dbReference>